<feature type="chain" id="PRO_5022244304" description="PsbP C-terminal domain-containing protein" evidence="1">
    <location>
        <begin position="24"/>
        <end position="186"/>
    </location>
</feature>
<dbReference type="Proteomes" id="UP000315017">
    <property type="component" value="Chromosome"/>
</dbReference>
<accession>A0A517YJN5</accession>
<sequence precursor="true">MRSGLWTSAAMFSCLAFCSSAMAQEATKFTVGEGKLEFKAPASWNKKTPKVRIIEVEYEVPAAKGDELAGRMTVMGAGGTVEANIDRWIGQFDQPGGGDTKDKAKIEKLKVSGQDVQWVDLSGTYKDNPAPFAGGKPVLRENYRMLAAIVQTKESGNYFLKFYGPKATVTENEKAFRDLVDSMQVK</sequence>
<evidence type="ECO:0000313" key="2">
    <source>
        <dbReference type="EMBL" id="QDU30422.1"/>
    </source>
</evidence>
<protein>
    <recommendedName>
        <fullName evidence="4">PsbP C-terminal domain-containing protein</fullName>
    </recommendedName>
</protein>
<feature type="signal peptide" evidence="1">
    <location>
        <begin position="1"/>
        <end position="23"/>
    </location>
</feature>
<evidence type="ECO:0000256" key="1">
    <source>
        <dbReference type="SAM" id="SignalP"/>
    </source>
</evidence>
<proteinExistence type="predicted"/>
<name>A0A517YJN5_9BACT</name>
<evidence type="ECO:0000313" key="3">
    <source>
        <dbReference type="Proteomes" id="UP000315017"/>
    </source>
</evidence>
<dbReference type="EMBL" id="CP036274">
    <property type="protein sequence ID" value="QDU30422.1"/>
    <property type="molecule type" value="Genomic_DNA"/>
</dbReference>
<dbReference type="AlphaFoldDB" id="A0A517YJN5"/>
<dbReference type="RefSeq" id="WP_145095848.1">
    <property type="nucleotide sequence ID" value="NZ_CP036274.1"/>
</dbReference>
<dbReference type="KEGG" id="aagg:ETAA8_55620"/>
<organism evidence="2 3">
    <name type="scientific">Anatilimnocola aggregata</name>
    <dbReference type="NCBI Taxonomy" id="2528021"/>
    <lineage>
        <taxon>Bacteria</taxon>
        <taxon>Pseudomonadati</taxon>
        <taxon>Planctomycetota</taxon>
        <taxon>Planctomycetia</taxon>
        <taxon>Pirellulales</taxon>
        <taxon>Pirellulaceae</taxon>
        <taxon>Anatilimnocola</taxon>
    </lineage>
</organism>
<keyword evidence="1" id="KW-0732">Signal</keyword>
<evidence type="ECO:0008006" key="4">
    <source>
        <dbReference type="Google" id="ProtNLM"/>
    </source>
</evidence>
<gene>
    <name evidence="2" type="ORF">ETAA8_55620</name>
</gene>
<dbReference type="OrthoDB" id="5764172at2"/>
<reference evidence="2 3" key="1">
    <citation type="submission" date="2019-02" db="EMBL/GenBank/DDBJ databases">
        <title>Deep-cultivation of Planctomycetes and their phenomic and genomic characterization uncovers novel biology.</title>
        <authorList>
            <person name="Wiegand S."/>
            <person name="Jogler M."/>
            <person name="Boedeker C."/>
            <person name="Pinto D."/>
            <person name="Vollmers J."/>
            <person name="Rivas-Marin E."/>
            <person name="Kohn T."/>
            <person name="Peeters S.H."/>
            <person name="Heuer A."/>
            <person name="Rast P."/>
            <person name="Oberbeckmann S."/>
            <person name="Bunk B."/>
            <person name="Jeske O."/>
            <person name="Meyerdierks A."/>
            <person name="Storesund J.E."/>
            <person name="Kallscheuer N."/>
            <person name="Luecker S."/>
            <person name="Lage O.M."/>
            <person name="Pohl T."/>
            <person name="Merkel B.J."/>
            <person name="Hornburger P."/>
            <person name="Mueller R.-W."/>
            <person name="Bruemmer F."/>
            <person name="Labrenz M."/>
            <person name="Spormann A.M."/>
            <person name="Op den Camp H."/>
            <person name="Overmann J."/>
            <person name="Amann R."/>
            <person name="Jetten M.S.M."/>
            <person name="Mascher T."/>
            <person name="Medema M.H."/>
            <person name="Devos D.P."/>
            <person name="Kaster A.-K."/>
            <person name="Ovreas L."/>
            <person name="Rohde M."/>
            <person name="Galperin M.Y."/>
            <person name="Jogler C."/>
        </authorList>
    </citation>
    <scope>NUCLEOTIDE SEQUENCE [LARGE SCALE GENOMIC DNA]</scope>
    <source>
        <strain evidence="2 3">ETA_A8</strain>
    </source>
</reference>
<keyword evidence="3" id="KW-1185">Reference proteome</keyword>